<feature type="transmembrane region" description="Helical" evidence="9">
    <location>
        <begin position="36"/>
        <end position="59"/>
    </location>
</feature>
<protein>
    <submittedName>
        <fullName evidence="11">Lycopene cyclase domain-containing protein</fullName>
    </submittedName>
</protein>
<gene>
    <name evidence="11" type="ORF">SAMN06296028_105138</name>
</gene>
<feature type="region of interest" description="Disordered" evidence="8">
    <location>
        <begin position="104"/>
        <end position="139"/>
    </location>
</feature>
<evidence type="ECO:0000256" key="7">
    <source>
        <dbReference type="ARBA" id="ARBA00023235"/>
    </source>
</evidence>
<evidence type="ECO:0000259" key="10">
    <source>
        <dbReference type="Pfam" id="PF18916"/>
    </source>
</evidence>
<feature type="transmembrane region" description="Helical" evidence="9">
    <location>
        <begin position="6"/>
        <end position="24"/>
    </location>
</feature>
<feature type="domain" description="Lycopene cyclase" evidence="10">
    <location>
        <begin position="2"/>
        <end position="90"/>
    </location>
</feature>
<evidence type="ECO:0000256" key="5">
    <source>
        <dbReference type="ARBA" id="ARBA00022989"/>
    </source>
</evidence>
<reference evidence="12" key="1">
    <citation type="submission" date="2017-04" db="EMBL/GenBank/DDBJ databases">
        <authorList>
            <person name="Varghese N."/>
            <person name="Submissions S."/>
        </authorList>
    </citation>
    <scope>NUCLEOTIDE SEQUENCE [LARGE SCALE GENOMIC DNA]</scope>
    <source>
        <strain evidence="12">NIO-1021</strain>
    </source>
</reference>
<keyword evidence="6 9" id="KW-0472">Membrane</keyword>
<dbReference type="EMBL" id="FXAC01000005">
    <property type="protein sequence ID" value="SMF02020.1"/>
    <property type="molecule type" value="Genomic_DNA"/>
</dbReference>
<comment type="subcellular location">
    <subcellularLocation>
        <location evidence="1">Membrane</location>
        <topology evidence="1">Multi-pass membrane protein</topology>
    </subcellularLocation>
</comment>
<dbReference type="Proteomes" id="UP000192929">
    <property type="component" value="Unassembled WGS sequence"/>
</dbReference>
<evidence type="ECO:0000256" key="2">
    <source>
        <dbReference type="ARBA" id="ARBA00004829"/>
    </source>
</evidence>
<sequence length="139" mass="15052">MTYWSVNFIFLGISAVVLLVAVLVRRPRGLFWGSLVASFVLLGVLTAIFDNLMIAAGIMTYTEHNISGVQIGLAPLEDFAYPFAGVLLLPALWLLLGGARQERGAREERRAGDGRGSHDGRGARGARTPEAEERGVRAE</sequence>
<dbReference type="AlphaFoldDB" id="A0A1X7CSP9"/>
<dbReference type="NCBIfam" id="TIGR03462">
    <property type="entry name" value="CarR_dom_SF"/>
    <property type="match status" value="1"/>
</dbReference>
<keyword evidence="3 9" id="KW-0812">Transmembrane</keyword>
<evidence type="ECO:0000313" key="12">
    <source>
        <dbReference type="Proteomes" id="UP000192929"/>
    </source>
</evidence>
<keyword evidence="5 9" id="KW-1133">Transmembrane helix</keyword>
<comment type="pathway">
    <text evidence="2">Carotenoid biosynthesis.</text>
</comment>
<evidence type="ECO:0000256" key="6">
    <source>
        <dbReference type="ARBA" id="ARBA00023136"/>
    </source>
</evidence>
<dbReference type="RefSeq" id="WP_085106585.1">
    <property type="nucleotide sequence ID" value="NZ_FXAC01000005.1"/>
</dbReference>
<keyword evidence="4" id="KW-0125">Carotenoid biosynthesis</keyword>
<dbReference type="GO" id="GO:0016020">
    <property type="term" value="C:membrane"/>
    <property type="evidence" value="ECO:0007669"/>
    <property type="project" value="UniProtKB-SubCell"/>
</dbReference>
<evidence type="ECO:0000256" key="4">
    <source>
        <dbReference type="ARBA" id="ARBA00022746"/>
    </source>
</evidence>
<dbReference type="GO" id="GO:0016117">
    <property type="term" value="P:carotenoid biosynthetic process"/>
    <property type="evidence" value="ECO:0007669"/>
    <property type="project" value="UniProtKB-KW"/>
</dbReference>
<keyword evidence="7" id="KW-0413">Isomerase</keyword>
<organism evidence="11 12">
    <name type="scientific">Kocuria marina subsp. indica</name>
    <dbReference type="NCBI Taxonomy" id="1049583"/>
    <lineage>
        <taxon>Bacteria</taxon>
        <taxon>Bacillati</taxon>
        <taxon>Actinomycetota</taxon>
        <taxon>Actinomycetes</taxon>
        <taxon>Micrococcales</taxon>
        <taxon>Micrococcaceae</taxon>
        <taxon>Kocuria</taxon>
    </lineage>
</organism>
<evidence type="ECO:0000256" key="1">
    <source>
        <dbReference type="ARBA" id="ARBA00004141"/>
    </source>
</evidence>
<evidence type="ECO:0000256" key="8">
    <source>
        <dbReference type="SAM" id="MobiDB-lite"/>
    </source>
</evidence>
<name>A0A1X7CSP9_9MICC</name>
<dbReference type="InterPro" id="IPR017825">
    <property type="entry name" value="Lycopene_cyclase_dom"/>
</dbReference>
<evidence type="ECO:0000256" key="9">
    <source>
        <dbReference type="SAM" id="Phobius"/>
    </source>
</evidence>
<evidence type="ECO:0000256" key="3">
    <source>
        <dbReference type="ARBA" id="ARBA00022692"/>
    </source>
</evidence>
<feature type="transmembrane region" description="Helical" evidence="9">
    <location>
        <begin position="79"/>
        <end position="99"/>
    </location>
</feature>
<dbReference type="GO" id="GO:0045436">
    <property type="term" value="F:lycopene beta cyclase activity"/>
    <property type="evidence" value="ECO:0007669"/>
    <property type="project" value="UniProtKB-ARBA"/>
</dbReference>
<evidence type="ECO:0000313" key="11">
    <source>
        <dbReference type="EMBL" id="SMF02020.1"/>
    </source>
</evidence>
<dbReference type="GO" id="GO:0016872">
    <property type="term" value="F:intramolecular lyase activity"/>
    <property type="evidence" value="ECO:0007669"/>
    <property type="project" value="InterPro"/>
</dbReference>
<dbReference type="Pfam" id="PF18916">
    <property type="entry name" value="Lycopene_cyc"/>
    <property type="match status" value="1"/>
</dbReference>
<keyword evidence="12" id="KW-1185">Reference proteome</keyword>
<proteinExistence type="predicted"/>
<accession>A0A1X7CSP9</accession>